<keyword evidence="4" id="KW-1185">Reference proteome</keyword>
<name>A0A7X8THN5_9MICC</name>
<dbReference type="Proteomes" id="UP000523139">
    <property type="component" value="Unassembled WGS sequence"/>
</dbReference>
<keyword evidence="2" id="KW-0812">Transmembrane</keyword>
<reference evidence="3 4" key="1">
    <citation type="submission" date="2020-04" db="EMBL/GenBank/DDBJ databases">
        <title>Nesterenkonia sp. nov., isolated from marine sediment.</title>
        <authorList>
            <person name="Zhang G."/>
        </authorList>
    </citation>
    <scope>NUCLEOTIDE SEQUENCE [LARGE SCALE GENOMIC DNA]</scope>
    <source>
        <strain evidence="3 4">MY13</strain>
    </source>
</reference>
<dbReference type="RefSeq" id="WP_168886381.1">
    <property type="nucleotide sequence ID" value="NZ_JABAHY010000001.1"/>
</dbReference>
<dbReference type="AlphaFoldDB" id="A0A7X8THN5"/>
<evidence type="ECO:0000313" key="4">
    <source>
        <dbReference type="Proteomes" id="UP000523139"/>
    </source>
</evidence>
<protein>
    <submittedName>
        <fullName evidence="3">Uncharacterized protein</fullName>
    </submittedName>
</protein>
<proteinExistence type="predicted"/>
<sequence length="465" mass="50262">MGTAEAEDGELMTLPQSSLMSPLRALAGFAAVAGLVTASSSPALAVWAMDDTEEETSEVPEGVERVESGTNQDSAPLLEPGNRYISNFEQDNMFFRVSRTMENSTLHVGLAYTDPEGDMLTNATLELSTFDGSSCDSSDLGWEASPAGYLQRGAQVLATPDQDPDRYNAVPECGSLDQLLLSVQPEGDEFSGRDFELVVSEEPDPTNGDQLRSSFDDDRNHWGDDGLEWFTMERDRDANNPIEPGSSIYNAPLLETGTTYDAQLQPGEAHIYRVEADWNDQIQAEVFFPEPASELSDELERSWAEAQVSIISPYYGSTMPGSNRASDEQNLSATIDETHATTLRAQSYPVTWTGRFASSAGDNARNASVPGEYFVLVAMDPDVGESSLNVPYRLTTGVFEGANEPLPEYDEEPVEPEAAGEQAQDGVDASGSFGTYHWLALGLGALGVGLIAFGGVSLLKGLRRR</sequence>
<gene>
    <name evidence="3" type="ORF">HGQ17_02610</name>
</gene>
<accession>A0A7X8THN5</accession>
<organism evidence="3 4">
    <name type="scientific">Nesterenkonia sedimenti</name>
    <dbReference type="NCBI Taxonomy" id="1463632"/>
    <lineage>
        <taxon>Bacteria</taxon>
        <taxon>Bacillati</taxon>
        <taxon>Actinomycetota</taxon>
        <taxon>Actinomycetes</taxon>
        <taxon>Micrococcales</taxon>
        <taxon>Micrococcaceae</taxon>
        <taxon>Nesterenkonia</taxon>
    </lineage>
</organism>
<feature type="region of interest" description="Disordered" evidence="1">
    <location>
        <begin position="53"/>
        <end position="75"/>
    </location>
</feature>
<comment type="caution">
    <text evidence="3">The sequence shown here is derived from an EMBL/GenBank/DDBJ whole genome shotgun (WGS) entry which is preliminary data.</text>
</comment>
<feature type="region of interest" description="Disordered" evidence="1">
    <location>
        <begin position="402"/>
        <end position="426"/>
    </location>
</feature>
<feature type="transmembrane region" description="Helical" evidence="2">
    <location>
        <begin position="436"/>
        <end position="459"/>
    </location>
</feature>
<keyword evidence="2" id="KW-1133">Transmembrane helix</keyword>
<evidence type="ECO:0000256" key="1">
    <source>
        <dbReference type="SAM" id="MobiDB-lite"/>
    </source>
</evidence>
<evidence type="ECO:0000256" key="2">
    <source>
        <dbReference type="SAM" id="Phobius"/>
    </source>
</evidence>
<keyword evidence="2" id="KW-0472">Membrane</keyword>
<evidence type="ECO:0000313" key="3">
    <source>
        <dbReference type="EMBL" id="NLS08909.1"/>
    </source>
</evidence>
<dbReference type="EMBL" id="JABAHY010000001">
    <property type="protein sequence ID" value="NLS08909.1"/>
    <property type="molecule type" value="Genomic_DNA"/>
</dbReference>